<evidence type="ECO:0000313" key="3">
    <source>
        <dbReference type="EMBL" id="OLF16637.1"/>
    </source>
</evidence>
<protein>
    <recommendedName>
        <fullName evidence="5">DUF5666 domain-containing protein</fullName>
    </recommendedName>
</protein>
<evidence type="ECO:0000313" key="4">
    <source>
        <dbReference type="Proteomes" id="UP000185596"/>
    </source>
</evidence>
<evidence type="ECO:0008006" key="5">
    <source>
        <dbReference type="Google" id="ProtNLM"/>
    </source>
</evidence>
<feature type="compositionally biased region" description="Basic and acidic residues" evidence="1">
    <location>
        <begin position="51"/>
        <end position="66"/>
    </location>
</feature>
<accession>A0A1Q8CQL3</accession>
<comment type="caution">
    <text evidence="3">The sequence shown here is derived from an EMBL/GenBank/DDBJ whole genome shotgun (WGS) entry which is preliminary data.</text>
</comment>
<keyword evidence="2" id="KW-1133">Transmembrane helix</keyword>
<keyword evidence="4" id="KW-1185">Reference proteome</keyword>
<gene>
    <name evidence="3" type="ORF">BU204_15670</name>
</gene>
<dbReference type="AlphaFoldDB" id="A0A1Q8CQL3"/>
<dbReference type="RefSeq" id="WP_158073468.1">
    <property type="nucleotide sequence ID" value="NZ_MSIE01000027.1"/>
</dbReference>
<dbReference type="Proteomes" id="UP000185596">
    <property type="component" value="Unassembled WGS sequence"/>
</dbReference>
<evidence type="ECO:0000256" key="2">
    <source>
        <dbReference type="SAM" id="Phobius"/>
    </source>
</evidence>
<keyword evidence="2" id="KW-0472">Membrane</keyword>
<name>A0A1Q8CQL3_9PSEU</name>
<sequence>MGERHTMSDKSRRLGWRIGLGVAVAAVVSVGAFGIAAAASNEQPSNEPAPTEEHDGPPWAGHDRGDWGGGPWGGAGLFQALEDLNVEDLSHAEIVLATEGGGSTTMLVQKGTVTSVNGTSLAVRSVDGFTETYAVDGRTTVNGDDKIGTVAKDEQVVVLAPEGGANPTARTVLDLTDLGWK</sequence>
<evidence type="ECO:0000256" key="1">
    <source>
        <dbReference type="SAM" id="MobiDB-lite"/>
    </source>
</evidence>
<organism evidence="3 4">
    <name type="scientific">Actinophytocola xanthii</name>
    <dbReference type="NCBI Taxonomy" id="1912961"/>
    <lineage>
        <taxon>Bacteria</taxon>
        <taxon>Bacillati</taxon>
        <taxon>Actinomycetota</taxon>
        <taxon>Actinomycetes</taxon>
        <taxon>Pseudonocardiales</taxon>
        <taxon>Pseudonocardiaceae</taxon>
    </lineage>
</organism>
<feature type="transmembrane region" description="Helical" evidence="2">
    <location>
        <begin position="20"/>
        <end position="39"/>
    </location>
</feature>
<feature type="region of interest" description="Disordered" evidence="1">
    <location>
        <begin position="41"/>
        <end position="68"/>
    </location>
</feature>
<dbReference type="EMBL" id="MSIE01000027">
    <property type="protein sequence ID" value="OLF16637.1"/>
    <property type="molecule type" value="Genomic_DNA"/>
</dbReference>
<reference evidence="3 4" key="1">
    <citation type="submission" date="2016-12" db="EMBL/GenBank/DDBJ databases">
        <title>The draft genome sequence of Actinophytocola sp. 11-183.</title>
        <authorList>
            <person name="Wang W."/>
            <person name="Yuan L."/>
        </authorList>
    </citation>
    <scope>NUCLEOTIDE SEQUENCE [LARGE SCALE GENOMIC DNA]</scope>
    <source>
        <strain evidence="3 4">11-183</strain>
    </source>
</reference>
<dbReference type="STRING" id="1912961.BU204_15670"/>
<dbReference type="OrthoDB" id="3401874at2"/>
<keyword evidence="2" id="KW-0812">Transmembrane</keyword>
<proteinExistence type="predicted"/>